<accession>A0A166I087</accession>
<evidence type="ECO:0000313" key="1">
    <source>
        <dbReference type="EMBL" id="KZX21431.1"/>
    </source>
</evidence>
<dbReference type="SUPFAM" id="SSF53795">
    <property type="entry name" value="PEP carboxykinase-like"/>
    <property type="match status" value="1"/>
</dbReference>
<dbReference type="RefSeq" id="WP_153038807.1">
    <property type="nucleotide sequence ID" value="NZ_LIIN01000039.1"/>
</dbReference>
<sequence>MRASAPRTLSVSVLETPFRVVFGAGVSEEDAARIADSWACCAADPDSAARDVLAEVAPTPTRQVGTGMRVSSTSVAQLEESLTSTLTVEAIGERRGDLLMLHACGIADEDGHVLAFVAASGTGKTTIARTLGSRFGYVTDETVGVTSEGRVLPYPKPLSVKPLSGSAPKAQLAPTALGLRPAPDVPLVLAGVVLLERRDAVDAPYLEPVDPIEAIEDLVPQTSYLSARPRPITGLVRTLTALGGVRRLVYSEAGSVVHLVEEAFAGLGAPAPAAWGDVSAVPLGAAGEVPPGALVRTPADDAVELPDGQLLVFCNDVLVRLSGIGPVVWRHADRGAHVAGLVASVLEEVGPPPVGVDAEAAVEAAVSELEDLGVITRTPPLPTTPDGWHA</sequence>
<gene>
    <name evidence="1" type="ORF">ACH61_01441</name>
</gene>
<protein>
    <recommendedName>
        <fullName evidence="3">Coenzyme PQQ synthesis protein D (PqqD)</fullName>
    </recommendedName>
</protein>
<organism evidence="1 2">
    <name type="scientific">Rathayibacter tanaceti</name>
    <dbReference type="NCBI Taxonomy" id="1671680"/>
    <lineage>
        <taxon>Bacteria</taxon>
        <taxon>Bacillati</taxon>
        <taxon>Actinomycetota</taxon>
        <taxon>Actinomycetes</taxon>
        <taxon>Micrococcales</taxon>
        <taxon>Microbacteriaceae</taxon>
        <taxon>Rathayibacter</taxon>
    </lineage>
</organism>
<reference evidence="1 2" key="1">
    <citation type="submission" date="2015-08" db="EMBL/GenBank/DDBJ databases">
        <title>Draft Genome Sequence of Rathayibacter sp. Strain VKM Ac-2596 Isolated from Leaf Gall Induced by Plant-Parasitic Nematodes.</title>
        <authorList>
            <person name="Vasilenko O.V."/>
            <person name="Starodumova I.P."/>
            <person name="Tarlachkov S.V."/>
            <person name="Dorofeeva L.V."/>
            <person name="Evtushenko L.I."/>
        </authorList>
    </citation>
    <scope>NUCLEOTIDE SEQUENCE [LARGE SCALE GENOMIC DNA]</scope>
    <source>
        <strain evidence="1 2">VKM Ac-2596</strain>
    </source>
</reference>
<evidence type="ECO:0008006" key="3">
    <source>
        <dbReference type="Google" id="ProtNLM"/>
    </source>
</evidence>
<proteinExistence type="predicted"/>
<dbReference type="PATRIC" id="fig|1671680.3.peg.1527"/>
<name>A0A166I087_9MICO</name>
<dbReference type="EMBL" id="LIIN01000039">
    <property type="protein sequence ID" value="KZX21431.1"/>
    <property type="molecule type" value="Genomic_DNA"/>
</dbReference>
<dbReference type="AlphaFoldDB" id="A0A166I087"/>
<comment type="caution">
    <text evidence="1">The sequence shown here is derived from an EMBL/GenBank/DDBJ whole genome shotgun (WGS) entry which is preliminary data.</text>
</comment>
<evidence type="ECO:0000313" key="2">
    <source>
        <dbReference type="Proteomes" id="UP000076717"/>
    </source>
</evidence>
<keyword evidence="2" id="KW-1185">Reference proteome</keyword>
<dbReference type="Proteomes" id="UP000076717">
    <property type="component" value="Unassembled WGS sequence"/>
</dbReference>